<dbReference type="Proteomes" id="UP001252243">
    <property type="component" value="Unassembled WGS sequence"/>
</dbReference>
<dbReference type="SUPFAM" id="SSF52540">
    <property type="entry name" value="P-loop containing nucleoside triphosphate hydrolases"/>
    <property type="match status" value="1"/>
</dbReference>
<evidence type="ECO:0000313" key="4">
    <source>
        <dbReference type="EMBL" id="MDR7084790.1"/>
    </source>
</evidence>
<evidence type="ECO:0000256" key="1">
    <source>
        <dbReference type="ARBA" id="ARBA00022741"/>
    </source>
</evidence>
<evidence type="ECO:0000259" key="3">
    <source>
        <dbReference type="PROSITE" id="PS50043"/>
    </source>
</evidence>
<dbReference type="PANTHER" id="PTHR16305:SF35">
    <property type="entry name" value="TRANSCRIPTIONAL ACTIVATOR DOMAIN"/>
    <property type="match status" value="1"/>
</dbReference>
<dbReference type="Pfam" id="PF00196">
    <property type="entry name" value="GerE"/>
    <property type="match status" value="1"/>
</dbReference>
<dbReference type="SUPFAM" id="SSF48452">
    <property type="entry name" value="TPR-like"/>
    <property type="match status" value="2"/>
</dbReference>
<feature type="domain" description="HTH luxR-type" evidence="3">
    <location>
        <begin position="11"/>
        <end position="76"/>
    </location>
</feature>
<dbReference type="Pfam" id="PF13191">
    <property type="entry name" value="AAA_16"/>
    <property type="match status" value="1"/>
</dbReference>
<name>A0ABU1UI31_9MICC</name>
<dbReference type="PANTHER" id="PTHR16305">
    <property type="entry name" value="TESTICULAR SOLUBLE ADENYLYL CYCLASE"/>
    <property type="match status" value="1"/>
</dbReference>
<dbReference type="InterPro" id="IPR016032">
    <property type="entry name" value="Sig_transdc_resp-reg_C-effctor"/>
</dbReference>
<dbReference type="SUPFAM" id="SSF46894">
    <property type="entry name" value="C-terminal effector domain of the bipartite response regulators"/>
    <property type="match status" value="1"/>
</dbReference>
<dbReference type="InterPro" id="IPR041664">
    <property type="entry name" value="AAA_16"/>
</dbReference>
<dbReference type="EMBL" id="JAVDVQ010000032">
    <property type="protein sequence ID" value="MDR7084790.1"/>
    <property type="molecule type" value="Genomic_DNA"/>
</dbReference>
<evidence type="ECO:0000313" key="5">
    <source>
        <dbReference type="Proteomes" id="UP001252243"/>
    </source>
</evidence>
<comment type="caution">
    <text evidence="4">The sequence shown here is derived from an EMBL/GenBank/DDBJ whole genome shotgun (WGS) entry which is preliminary data.</text>
</comment>
<reference evidence="4 5" key="1">
    <citation type="submission" date="2023-07" db="EMBL/GenBank/DDBJ databases">
        <title>Sorghum-associated microbial communities from plants grown in Nebraska, USA.</title>
        <authorList>
            <person name="Schachtman D."/>
        </authorList>
    </citation>
    <scope>NUCLEOTIDE SEQUENCE [LARGE SCALE GENOMIC DNA]</scope>
    <source>
        <strain evidence="4 5">BE167</strain>
    </source>
</reference>
<dbReference type="Gene3D" id="3.40.50.300">
    <property type="entry name" value="P-loop containing nucleotide triphosphate hydrolases"/>
    <property type="match status" value="1"/>
</dbReference>
<dbReference type="CDD" id="cd06170">
    <property type="entry name" value="LuxR_C_like"/>
    <property type="match status" value="1"/>
</dbReference>
<dbReference type="InterPro" id="IPR036388">
    <property type="entry name" value="WH-like_DNA-bd_sf"/>
</dbReference>
<keyword evidence="2" id="KW-0067">ATP-binding</keyword>
<dbReference type="SMART" id="SM00421">
    <property type="entry name" value="HTH_LUXR"/>
    <property type="match status" value="1"/>
</dbReference>
<dbReference type="InterPro" id="IPR019734">
    <property type="entry name" value="TPR_rpt"/>
</dbReference>
<dbReference type="InterPro" id="IPR011990">
    <property type="entry name" value="TPR-like_helical_dom_sf"/>
</dbReference>
<dbReference type="InterPro" id="IPR000792">
    <property type="entry name" value="Tscrpt_reg_LuxR_C"/>
</dbReference>
<dbReference type="Gene3D" id="1.25.40.10">
    <property type="entry name" value="Tetratricopeptide repeat domain"/>
    <property type="match status" value="2"/>
</dbReference>
<dbReference type="GO" id="GO:0003677">
    <property type="term" value="F:DNA binding"/>
    <property type="evidence" value="ECO:0007669"/>
    <property type="project" value="UniProtKB-KW"/>
</dbReference>
<keyword evidence="5" id="KW-1185">Reference proteome</keyword>
<gene>
    <name evidence="4" type="ORF">J2X01_004107</name>
</gene>
<dbReference type="PRINTS" id="PR00038">
    <property type="entry name" value="HTHLUXR"/>
</dbReference>
<dbReference type="SMART" id="SM00028">
    <property type="entry name" value="TPR"/>
    <property type="match status" value="3"/>
</dbReference>
<organism evidence="4 5">
    <name type="scientific">Arthrobacter ginsengisoli</name>
    <dbReference type="NCBI Taxonomy" id="1356565"/>
    <lineage>
        <taxon>Bacteria</taxon>
        <taxon>Bacillati</taxon>
        <taxon>Actinomycetota</taxon>
        <taxon>Actinomycetes</taxon>
        <taxon>Micrococcales</taxon>
        <taxon>Micrococcaceae</taxon>
        <taxon>Arthrobacter</taxon>
    </lineage>
</organism>
<sequence>MPVDFKQPKPQSCVDRGITSREWEVLQAVINHLANAEIAATLGISVRTVESHVSNLLTKFDVSSRSGLLAAVRATENTGPLRLEAPPSLLRMAKAGEFVGRGPELQKLHDEWDMVRAGGQRLVLVSGDAGIGKSRLVAEFVRQLLVNDDPLVLHGRCDEDVAGPFEAVGHALAPYIRASNPASLSGVLGDVAAELETIIPISGIRLPGIPVDAARTDPNVTRLRLFDAVTRLLRHASDSSPMLLVLDDVHWAPEPTLLLLKHLMQEEALKRTLIICTLRPGDVSDALIGFLGRLRRDAMPAQIQLGGLHRLEVAQLLASDDGSAQSRDDIFSESLAYDIYSETRGNPLYAAELIRSLGEGSGPKSAGNADVPHGVKDIVAARVRRLKQETQTLLGIAAVLGQEFDLSVLQQLAEVDDFTLLEGVEEATQAQLLYDVTAAAPDAVERYEFVHAIVRRAIIESLSPARVRRIHAAAGTALEQLYPQALEMRADEIAWHLVQAGQIKDRQNIVRYLTMAGRAALNSSAAEEGLRFLDQALEYIDAADAFDRAELWFQRGLTLRTLGRWPDSVSSLRNALDLYAEVGDLEAISRTCRAATHTMFWFFRMPEALDIAAYGLKMPDGHEGAERGRLLGALSFAQAWGGDYDSSVENIHEELDIASRLEDAELRGHALAIRAMQLPAFLEHKDAASAGYEALEILRDSDDVWTLTSMLGFLNYTLVGLGRLEEARAVGAELAPLAVRVGNYAAQQQHTRMNAMVEFFQEGSPVALEKFARKDLAFCTAVGLATPEHSLAWLGLAKFLAGEWEEAKDAYAAALETEADTGMVGWGWSSLFELLAYMGDSKAAMDLFEKHRNTLPHLDQANTCGSWVAALTAVEGLVVLGDLDQAAALLPAIEQCIQRTGVVCIEFRGGRLVKRSAAIAAAAAGDWARAEKYFREARRDAETMPHVVERAHTLRFHGKMLLQSGQDGSSARAKAYLQEARAAYAKLGMPRHVKLCDLDMEPARVTRKRTTTPDPGLFGFLTNLMYGE</sequence>
<evidence type="ECO:0000256" key="2">
    <source>
        <dbReference type="ARBA" id="ARBA00022840"/>
    </source>
</evidence>
<dbReference type="RefSeq" id="WP_310061741.1">
    <property type="nucleotide sequence ID" value="NZ_JAVDVQ010000032.1"/>
</dbReference>
<proteinExistence type="predicted"/>
<keyword evidence="4" id="KW-0238">DNA-binding</keyword>
<protein>
    <submittedName>
        <fullName evidence="4">DNA-binding CsgD family transcriptional regulator/tetratricopeptide (TPR) repeat protein</fullName>
    </submittedName>
</protein>
<dbReference type="Gene3D" id="1.10.10.10">
    <property type="entry name" value="Winged helix-like DNA-binding domain superfamily/Winged helix DNA-binding domain"/>
    <property type="match status" value="1"/>
</dbReference>
<keyword evidence="1" id="KW-0547">Nucleotide-binding</keyword>
<accession>A0ABU1UI31</accession>
<dbReference type="InterPro" id="IPR027417">
    <property type="entry name" value="P-loop_NTPase"/>
</dbReference>
<dbReference type="PROSITE" id="PS50043">
    <property type="entry name" value="HTH_LUXR_2"/>
    <property type="match status" value="1"/>
</dbReference>